<keyword evidence="1" id="KW-1133">Transmembrane helix</keyword>
<name>A0ABX5VW85_9CHLA</name>
<dbReference type="Proteomes" id="UP000320536">
    <property type="component" value="Chromosome"/>
</dbReference>
<sequence length="143" mass="15403">MAASVEGNPIPARSSVMDIRSRCADLILIMNQRALIVPRCRVILELAAAIIGAGCFALSIASATGFLAVSLSVWIVPTGCALGAALLTFAITSTLLRQGELTREREWRSITMRWYDLVSEGCIQPKTRIGHPKTRLGNTAHPS</sequence>
<feature type="transmembrane region" description="Helical" evidence="1">
    <location>
        <begin position="74"/>
        <end position="96"/>
    </location>
</feature>
<gene>
    <name evidence="2" type="ORF">FI836_00685</name>
</gene>
<reference evidence="2 3" key="1">
    <citation type="journal article" date="2020" name="Data Brief">
        <title>Data of de novo genome assembly of the Chlamydia psittaci strain isolated from the livestock in Volga Region, Russian Federation.</title>
        <authorList>
            <person name="Feodorova V.A."/>
            <person name="Zaitsev S.S."/>
            <person name="Khizhnyakova M.A."/>
            <person name="Saltykov Y.V."/>
            <person name="Evstifeev V.V."/>
            <person name="Khusainov F.M."/>
            <person name="Yakovlev S.I."/>
            <person name="Larionova O.S."/>
            <person name="Motin V.L."/>
        </authorList>
    </citation>
    <scope>NUCLEOTIDE SEQUENCE [LARGE SCALE GENOMIC DNA]</scope>
    <source>
        <strain evidence="2 3">Rostinovo-70</strain>
    </source>
</reference>
<organism evidence="2 3">
    <name type="scientific">Chlamydophila parapsittaci</name>
    <dbReference type="NCBI Taxonomy" id="344886"/>
    <lineage>
        <taxon>Bacteria</taxon>
        <taxon>Pseudomonadati</taxon>
        <taxon>Chlamydiota</taxon>
        <taxon>Chlamydiia</taxon>
        <taxon>Chlamydiales</taxon>
        <taxon>Chlamydiaceae</taxon>
        <taxon>Chlamydia/Chlamydophila group</taxon>
        <taxon>Chlamydia</taxon>
    </lineage>
</organism>
<dbReference type="EMBL" id="CP041038">
    <property type="protein sequence ID" value="QDE36848.1"/>
    <property type="molecule type" value="Genomic_DNA"/>
</dbReference>
<keyword evidence="1" id="KW-0472">Membrane</keyword>
<protein>
    <submittedName>
        <fullName evidence="2">Uncharacterized protein</fullName>
    </submittedName>
</protein>
<keyword evidence="3" id="KW-1185">Reference proteome</keyword>
<proteinExistence type="predicted"/>
<accession>A0ABX5VW85</accession>
<keyword evidence="1" id="KW-0812">Transmembrane</keyword>
<evidence type="ECO:0000313" key="2">
    <source>
        <dbReference type="EMBL" id="QDE36848.1"/>
    </source>
</evidence>
<evidence type="ECO:0000313" key="3">
    <source>
        <dbReference type="Proteomes" id="UP000320536"/>
    </source>
</evidence>
<feature type="transmembrane region" description="Helical" evidence="1">
    <location>
        <begin position="42"/>
        <end position="68"/>
    </location>
</feature>
<evidence type="ECO:0000256" key="1">
    <source>
        <dbReference type="SAM" id="Phobius"/>
    </source>
</evidence>